<reference evidence="4" key="2">
    <citation type="submission" date="2023-07" db="EMBL/GenBank/DDBJ databases">
        <title>Substrates and metabolic shifts associated with increased methane emissions in unrestored hypersaline salterns.</title>
        <authorList>
            <person name="Bueno De Mesquita C.P."/>
            <person name="Tringe S.G."/>
        </authorList>
    </citation>
    <scope>NUCLEOTIDE SEQUENCE [LARGE SCALE GENOMIC DNA]</scope>
    <source>
        <strain evidence="4">I4</strain>
    </source>
</reference>
<dbReference type="InterPro" id="IPR012659">
    <property type="entry name" value="CHP02444"/>
</dbReference>
<dbReference type="AlphaFoldDB" id="A0A1I6YNK7"/>
<keyword evidence="4" id="KW-1185">Reference proteome</keyword>
<evidence type="ECO:0000313" key="4">
    <source>
        <dbReference type="Proteomes" id="UP001255917"/>
    </source>
</evidence>
<gene>
    <name evidence="1" type="ORF">RSO68_05920</name>
    <name evidence="2" type="ORF">SAMN04487956_10681</name>
</gene>
<dbReference type="RefSeq" id="WP_089847680.1">
    <property type="nucleotide sequence ID" value="NZ_FPAQ01000006.1"/>
</dbReference>
<protein>
    <submittedName>
        <fullName evidence="2">TIGR02444 family protein</fullName>
    </submittedName>
</protein>
<accession>A0A1I6YNK7</accession>
<dbReference type="Proteomes" id="UP001255917">
    <property type="component" value="Unassembled WGS sequence"/>
</dbReference>
<dbReference type="EMBL" id="FPAQ01000006">
    <property type="protein sequence ID" value="SFT52057.1"/>
    <property type="molecule type" value="Genomic_DNA"/>
</dbReference>
<name>A0A1I6YNK7_9GAMM</name>
<organism evidence="2 3">
    <name type="scientific">Halomonas saccharevitans</name>
    <dbReference type="NCBI Taxonomy" id="416872"/>
    <lineage>
        <taxon>Bacteria</taxon>
        <taxon>Pseudomonadati</taxon>
        <taxon>Pseudomonadota</taxon>
        <taxon>Gammaproteobacteria</taxon>
        <taxon>Oceanospirillales</taxon>
        <taxon>Halomonadaceae</taxon>
        <taxon>Halomonas</taxon>
    </lineage>
</organism>
<evidence type="ECO:0000313" key="3">
    <source>
        <dbReference type="Proteomes" id="UP000199594"/>
    </source>
</evidence>
<sequence>MTHDSTQLPDALRARLRRDPLWEFALALYGRDGVEAACLSLQDEAGVDVCEMLWHCWLYHHGLTCDAPPDDTRRWQRDVTAPLRRLRRALKAEAQDDAGVAELRRTLQKAELQAEREALSHLQRQALSGRGIAPLPTPPPAPLEVLANRLRLRKARDLTKLKMLISQLDPSKGPR</sequence>
<dbReference type="Pfam" id="PF09523">
    <property type="entry name" value="DUF2390"/>
    <property type="match status" value="1"/>
</dbReference>
<evidence type="ECO:0000313" key="2">
    <source>
        <dbReference type="EMBL" id="SFT52057.1"/>
    </source>
</evidence>
<dbReference type="EMBL" id="JAVXUR010000002">
    <property type="protein sequence ID" value="MDT8878999.1"/>
    <property type="molecule type" value="Genomic_DNA"/>
</dbReference>
<proteinExistence type="predicted"/>
<dbReference type="OrthoDB" id="5795846at2"/>
<dbReference type="Proteomes" id="UP000199594">
    <property type="component" value="Unassembled WGS sequence"/>
</dbReference>
<reference evidence="1" key="3">
    <citation type="submission" date="2024-05" db="EMBL/GenBank/DDBJ databases">
        <title>Substrates and metabolic shifts associated with increased methane emissions in unrestored hypersaline salterns.</title>
        <authorList>
            <person name="Bueno De Mesquita C.P."/>
            <person name="Tringe S.G."/>
        </authorList>
    </citation>
    <scope>NUCLEOTIDE SEQUENCE</scope>
    <source>
        <strain evidence="1">I4</strain>
    </source>
</reference>
<reference evidence="2 3" key="1">
    <citation type="submission" date="2016-10" db="EMBL/GenBank/DDBJ databases">
        <authorList>
            <person name="de Groot N.N."/>
        </authorList>
    </citation>
    <scope>NUCLEOTIDE SEQUENCE [LARGE SCALE GENOMIC DNA]</scope>
    <source>
        <strain evidence="2 3">CGMCC 1.6493</strain>
    </source>
</reference>
<evidence type="ECO:0000313" key="1">
    <source>
        <dbReference type="EMBL" id="MDT8878999.1"/>
    </source>
</evidence>
<dbReference type="NCBIfam" id="TIGR02444">
    <property type="entry name" value="TIGR02444 family protein"/>
    <property type="match status" value="1"/>
</dbReference>